<keyword evidence="1" id="KW-0732">Signal</keyword>
<comment type="caution">
    <text evidence="2">The sequence shown here is derived from an EMBL/GenBank/DDBJ whole genome shotgun (WGS) entry which is preliminary data.</text>
</comment>
<keyword evidence="3" id="KW-1185">Reference proteome</keyword>
<feature type="chain" id="PRO_5046792291" evidence="1">
    <location>
        <begin position="33"/>
        <end position="977"/>
    </location>
</feature>
<dbReference type="EMBL" id="JBHSKD010000011">
    <property type="protein sequence ID" value="MFC5177412.1"/>
    <property type="molecule type" value="Genomic_DNA"/>
</dbReference>
<dbReference type="RefSeq" id="WP_378590415.1">
    <property type="nucleotide sequence ID" value="NZ_JBHSKD010000011.1"/>
</dbReference>
<dbReference type="Proteomes" id="UP001596087">
    <property type="component" value="Unassembled WGS sequence"/>
</dbReference>
<protein>
    <submittedName>
        <fullName evidence="2">Uncharacterized protein</fullName>
    </submittedName>
</protein>
<organism evidence="2 3">
    <name type="scientific">Nocardioides taihuensis</name>
    <dbReference type="NCBI Taxonomy" id="1835606"/>
    <lineage>
        <taxon>Bacteria</taxon>
        <taxon>Bacillati</taxon>
        <taxon>Actinomycetota</taxon>
        <taxon>Actinomycetes</taxon>
        <taxon>Propionibacteriales</taxon>
        <taxon>Nocardioidaceae</taxon>
        <taxon>Nocardioides</taxon>
    </lineage>
</organism>
<evidence type="ECO:0000256" key="1">
    <source>
        <dbReference type="SAM" id="SignalP"/>
    </source>
</evidence>
<reference evidence="3" key="1">
    <citation type="journal article" date="2019" name="Int. J. Syst. Evol. Microbiol.">
        <title>The Global Catalogue of Microorganisms (GCM) 10K type strain sequencing project: providing services to taxonomists for standard genome sequencing and annotation.</title>
        <authorList>
            <consortium name="The Broad Institute Genomics Platform"/>
            <consortium name="The Broad Institute Genome Sequencing Center for Infectious Disease"/>
            <person name="Wu L."/>
            <person name="Ma J."/>
        </authorList>
    </citation>
    <scope>NUCLEOTIDE SEQUENCE [LARGE SCALE GENOMIC DNA]</scope>
    <source>
        <strain evidence="3">DFY41</strain>
    </source>
</reference>
<sequence length="977" mass="100932">MNSSGMKRGFAAVAVSALAVAGAPFLAGSASAIPIADTLPANAVSLYVPEGSADISTEDDGTNTSVSLVAGGGASVTSVLFQYSTDAGANWTDIPGGLVARNANGAFQVDWSTVPAPGTSVTLRAVPNTGVANADTFVATVLSAAGGNTVEMATEGSLGVFQSPYTEAGHAGEYVGVTGTVSDGTTEVTTWAPSNELFNQDATVDPASDTFMISYDIAGYPYSAGAEPNQIVLASFTNIPWTEDAEASTLYVQQIGAITATPATQERANPADSVITLKVTDTTGKAVAGAQVGLFDDQGTPATGDDVSTILGYTNAKGEYVDSSQTTAGTFTYFVNTTDTNVYQSGTDKVTTAAVTTYTPALQTVDIVNNWNRTNFDIDELSDGDEFSIATLDQRGNPIDENLTGSDVEYRWTFAGAQTPWYGGETNAQGVFNVPAPNDGMVAGGLPQGDYTLDARRPNVAGVGLTNATPETFAASESEITYTDGLSAIAPINGSYTVTGKLANAKGALAGREIRMHFTPGIDSAFAPQAAQPAGVTVVDADHATFVTGADGAFTVALKDPPVPSNVTPVPETSVLNALAYEAKNHATVLQGNLGPDDPTAANQPANAEQDLSVHFIVPPEVSDVIIDTDALYGSWYGPGRPADLDIVVTGKDGDTNPNNDPVLEDYPVTVSVDKGFLSPNAESVGDLTLADGHDAAGDLWGFFKSLGTTADISTGDSAEAGIVAAIERDEAFDADGLDTMVVTVKAGAVTKTVTLALDATAPINSPEISLERAAGEPTGDVVMGNDLEFNLWVKDQYGNLIGDQLARISDDSTVADFDTDEDFDQTLSDFTTSTPGIMAFSADPATQVLTAEMAQQHTVVNGAGDPSATTPTTMTDSDPITWAKKAITVELQGENNGAQDDVLTADAPKAAAGATVKLYKVKGDGSLKLLKTSTLGSKGNHKFTVADNNGKDKTKYQVKVLATDTTKKAEDTKTVR</sequence>
<gene>
    <name evidence="2" type="ORF">ACFPGP_12065</name>
</gene>
<feature type="signal peptide" evidence="1">
    <location>
        <begin position="1"/>
        <end position="32"/>
    </location>
</feature>
<proteinExistence type="predicted"/>
<evidence type="ECO:0000313" key="3">
    <source>
        <dbReference type="Proteomes" id="UP001596087"/>
    </source>
</evidence>
<accession>A0ABW0BKC3</accession>
<evidence type="ECO:0000313" key="2">
    <source>
        <dbReference type="EMBL" id="MFC5177412.1"/>
    </source>
</evidence>
<name>A0ABW0BKC3_9ACTN</name>